<dbReference type="GO" id="GO:0046872">
    <property type="term" value="F:metal ion binding"/>
    <property type="evidence" value="ECO:0007669"/>
    <property type="project" value="UniProtKB-KW"/>
</dbReference>
<evidence type="ECO:0000256" key="5">
    <source>
        <dbReference type="ARBA" id="ARBA00022842"/>
    </source>
</evidence>
<evidence type="ECO:0000256" key="4">
    <source>
        <dbReference type="ARBA" id="ARBA00022801"/>
    </source>
</evidence>
<dbReference type="PROSITE" id="PS00630">
    <property type="entry name" value="IMP_2"/>
    <property type="match status" value="1"/>
</dbReference>
<dbReference type="InterPro" id="IPR000760">
    <property type="entry name" value="Inositol_monophosphatase-like"/>
</dbReference>
<dbReference type="GO" id="GO:0008934">
    <property type="term" value="F:inositol monophosphate 1-phosphatase activity"/>
    <property type="evidence" value="ECO:0007669"/>
    <property type="project" value="TreeGrafter"/>
</dbReference>
<accession>A0A4P6F182</accession>
<dbReference type="Gene3D" id="3.30.540.10">
    <property type="entry name" value="Fructose-1,6-Bisphosphatase, subunit A, domain 1"/>
    <property type="match status" value="1"/>
</dbReference>
<dbReference type="GO" id="GO:0006020">
    <property type="term" value="P:inositol metabolic process"/>
    <property type="evidence" value="ECO:0007669"/>
    <property type="project" value="TreeGrafter"/>
</dbReference>
<evidence type="ECO:0000313" key="7">
    <source>
        <dbReference type="EMBL" id="QAY69242.1"/>
    </source>
</evidence>
<dbReference type="Proteomes" id="UP000292118">
    <property type="component" value="Chromosome"/>
</dbReference>
<dbReference type="OrthoDB" id="9772456at2"/>
<dbReference type="InterPro" id="IPR020550">
    <property type="entry name" value="Inositol_monophosphatase_CS"/>
</dbReference>
<keyword evidence="5 6" id="KW-0460">Magnesium</keyword>
<dbReference type="GO" id="GO:0007165">
    <property type="term" value="P:signal transduction"/>
    <property type="evidence" value="ECO:0007669"/>
    <property type="project" value="TreeGrafter"/>
</dbReference>
<dbReference type="EMBL" id="CP035493">
    <property type="protein sequence ID" value="QAY69242.1"/>
    <property type="molecule type" value="Genomic_DNA"/>
</dbReference>
<dbReference type="PRINTS" id="PR00377">
    <property type="entry name" value="IMPHPHTASES"/>
</dbReference>
<evidence type="ECO:0000256" key="3">
    <source>
        <dbReference type="ARBA" id="ARBA00022723"/>
    </source>
</evidence>
<organism evidence="7 8">
    <name type="scientific">Xylanimonas protaetiae</name>
    <dbReference type="NCBI Taxonomy" id="2509457"/>
    <lineage>
        <taxon>Bacteria</taxon>
        <taxon>Bacillati</taxon>
        <taxon>Actinomycetota</taxon>
        <taxon>Actinomycetes</taxon>
        <taxon>Micrococcales</taxon>
        <taxon>Promicromonosporaceae</taxon>
        <taxon>Xylanimonas</taxon>
    </lineage>
</organism>
<feature type="binding site" evidence="6">
    <location>
        <position position="76"/>
    </location>
    <ligand>
        <name>Mg(2+)</name>
        <dbReference type="ChEBI" id="CHEBI:18420"/>
        <label>1</label>
        <note>catalytic</note>
    </ligand>
</feature>
<dbReference type="GO" id="GO:0046854">
    <property type="term" value="P:phosphatidylinositol phosphate biosynthetic process"/>
    <property type="evidence" value="ECO:0007669"/>
    <property type="project" value="InterPro"/>
</dbReference>
<dbReference type="KEGG" id="xya:ET471_03635"/>
<proteinExistence type="predicted"/>
<evidence type="ECO:0000256" key="1">
    <source>
        <dbReference type="ARBA" id="ARBA00001033"/>
    </source>
</evidence>
<feature type="binding site" evidence="6">
    <location>
        <position position="93"/>
    </location>
    <ligand>
        <name>Mg(2+)</name>
        <dbReference type="ChEBI" id="CHEBI:18420"/>
        <label>2</label>
    </ligand>
</feature>
<protein>
    <recommendedName>
        <fullName evidence="2">inositol-phosphate phosphatase</fullName>
        <ecNumber evidence="2">3.1.3.25</ecNumber>
    </recommendedName>
</protein>
<keyword evidence="3 6" id="KW-0479">Metal-binding</keyword>
<dbReference type="EC" id="3.1.3.25" evidence="2"/>
<dbReference type="PROSITE" id="PS00629">
    <property type="entry name" value="IMP_1"/>
    <property type="match status" value="1"/>
</dbReference>
<feature type="binding site" evidence="6">
    <location>
        <position position="94"/>
    </location>
    <ligand>
        <name>Mg(2+)</name>
        <dbReference type="ChEBI" id="CHEBI:18420"/>
        <label>1</label>
        <note>catalytic</note>
    </ligand>
</feature>
<dbReference type="Gene3D" id="3.40.190.80">
    <property type="match status" value="1"/>
</dbReference>
<name>A0A4P6F182_9MICO</name>
<gene>
    <name evidence="7" type="ORF">ET471_03635</name>
</gene>
<evidence type="ECO:0000256" key="2">
    <source>
        <dbReference type="ARBA" id="ARBA00013106"/>
    </source>
</evidence>
<evidence type="ECO:0000313" key="8">
    <source>
        <dbReference type="Proteomes" id="UP000292118"/>
    </source>
</evidence>
<dbReference type="InterPro" id="IPR020583">
    <property type="entry name" value="Inositol_monoP_metal-BS"/>
</dbReference>
<dbReference type="PANTHER" id="PTHR20854">
    <property type="entry name" value="INOSITOL MONOPHOSPHATASE"/>
    <property type="match status" value="1"/>
</dbReference>
<evidence type="ECO:0000256" key="6">
    <source>
        <dbReference type="PIRSR" id="PIRSR600760-2"/>
    </source>
</evidence>
<feature type="binding site" evidence="6">
    <location>
        <position position="91"/>
    </location>
    <ligand>
        <name>Mg(2+)</name>
        <dbReference type="ChEBI" id="CHEBI:18420"/>
        <label>1</label>
        <note>catalytic</note>
    </ligand>
</feature>
<feature type="binding site" evidence="6">
    <location>
        <position position="221"/>
    </location>
    <ligand>
        <name>Mg(2+)</name>
        <dbReference type="ChEBI" id="CHEBI:18420"/>
        <label>1</label>
        <note>catalytic</note>
    </ligand>
</feature>
<keyword evidence="4" id="KW-0378">Hydrolase</keyword>
<comment type="cofactor">
    <cofactor evidence="6">
        <name>Mg(2+)</name>
        <dbReference type="ChEBI" id="CHEBI:18420"/>
    </cofactor>
</comment>
<dbReference type="Pfam" id="PF00459">
    <property type="entry name" value="Inositol_P"/>
    <property type="match status" value="1"/>
</dbReference>
<dbReference type="PANTHER" id="PTHR20854:SF4">
    <property type="entry name" value="INOSITOL-1-MONOPHOSPHATASE-RELATED"/>
    <property type="match status" value="1"/>
</dbReference>
<sequence length="268" mass="28380">MSGSSPRPGSEAVSSSIESVAAAAVDLALSILRHGTDGRRTYKTDRDFATTTDYAIEDAVRTFLTRETPEFGFLGEERGAEGSTERLWCLDPIDGTTNFTRGIPNFGVSLALVEDGKPTFGTIALPMHRERYVTRGSAAYLNDKRLQVSATSELHEAVVTMGDFATGAGSTEKNRRRLATIGRLANGVGRVRMLGSAATDLAWLAAGRLDAVLIDANRTWDVAAGVALATAAGATITHSDGSLYSLVGPDLIAAAPRVHRILLDTVEA</sequence>
<keyword evidence="8" id="KW-1185">Reference proteome</keyword>
<comment type="catalytic activity">
    <reaction evidence="1">
        <text>a myo-inositol phosphate + H2O = myo-inositol + phosphate</text>
        <dbReference type="Rhea" id="RHEA:24056"/>
        <dbReference type="ChEBI" id="CHEBI:15377"/>
        <dbReference type="ChEBI" id="CHEBI:17268"/>
        <dbReference type="ChEBI" id="CHEBI:43474"/>
        <dbReference type="ChEBI" id="CHEBI:84139"/>
        <dbReference type="EC" id="3.1.3.25"/>
    </reaction>
</comment>
<dbReference type="SUPFAM" id="SSF56655">
    <property type="entry name" value="Carbohydrate phosphatase"/>
    <property type="match status" value="1"/>
</dbReference>
<dbReference type="AlphaFoldDB" id="A0A4P6F182"/>
<reference evidence="7 8" key="1">
    <citation type="submission" date="2019-01" db="EMBL/GenBank/DDBJ databases">
        <title>Genome sequencing of strain FW10M-9.</title>
        <authorList>
            <person name="Heo J."/>
            <person name="Kim S.-J."/>
            <person name="Kim J.-S."/>
            <person name="Hong S.-B."/>
            <person name="Kwon S.-W."/>
        </authorList>
    </citation>
    <scope>NUCLEOTIDE SEQUENCE [LARGE SCALE GENOMIC DNA]</scope>
    <source>
        <strain evidence="7 8">FW10M-9</strain>
    </source>
</reference>